<sequence>MAEAVYILCALTSVACAVLLLRGYSRSGQRLLLWSGLCFVALALSNVLLFVDLVLIGPETDLSLLRISLALLGVATLLYGLIWDSQ</sequence>
<dbReference type="Pfam" id="PF19447">
    <property type="entry name" value="DUF5985"/>
    <property type="match status" value="1"/>
</dbReference>
<accession>A0A085WTS0</accession>
<evidence type="ECO:0000313" key="2">
    <source>
        <dbReference type="EMBL" id="KFE71083.1"/>
    </source>
</evidence>
<organism evidence="2 3">
    <name type="scientific">Hyalangium minutum</name>
    <dbReference type="NCBI Taxonomy" id="394096"/>
    <lineage>
        <taxon>Bacteria</taxon>
        <taxon>Pseudomonadati</taxon>
        <taxon>Myxococcota</taxon>
        <taxon>Myxococcia</taxon>
        <taxon>Myxococcales</taxon>
        <taxon>Cystobacterineae</taxon>
        <taxon>Archangiaceae</taxon>
        <taxon>Hyalangium</taxon>
    </lineage>
</organism>
<dbReference type="AlphaFoldDB" id="A0A085WTS0"/>
<dbReference type="Proteomes" id="UP000028725">
    <property type="component" value="Unassembled WGS sequence"/>
</dbReference>
<feature type="transmembrane region" description="Helical" evidence="1">
    <location>
        <begin position="63"/>
        <end position="82"/>
    </location>
</feature>
<dbReference type="OrthoDB" id="5295794at2"/>
<evidence type="ECO:0000313" key="3">
    <source>
        <dbReference type="Proteomes" id="UP000028725"/>
    </source>
</evidence>
<keyword evidence="1" id="KW-1133">Transmembrane helix</keyword>
<proteinExistence type="predicted"/>
<protein>
    <submittedName>
        <fullName evidence="2">Uncharacterized protein</fullName>
    </submittedName>
</protein>
<dbReference type="EMBL" id="JMCB01000002">
    <property type="protein sequence ID" value="KFE71083.1"/>
    <property type="molecule type" value="Genomic_DNA"/>
</dbReference>
<keyword evidence="1" id="KW-0472">Membrane</keyword>
<gene>
    <name evidence="2" type="ORF">DB31_3213</name>
</gene>
<dbReference type="PATRIC" id="fig|394096.3.peg.862"/>
<dbReference type="InterPro" id="IPR046027">
    <property type="entry name" value="DUF5985"/>
</dbReference>
<comment type="caution">
    <text evidence="2">The sequence shown here is derived from an EMBL/GenBank/DDBJ whole genome shotgun (WGS) entry which is preliminary data.</text>
</comment>
<keyword evidence="1" id="KW-0812">Transmembrane</keyword>
<dbReference type="STRING" id="394096.DB31_3213"/>
<feature type="transmembrane region" description="Helical" evidence="1">
    <location>
        <begin position="31"/>
        <end position="51"/>
    </location>
</feature>
<keyword evidence="3" id="KW-1185">Reference proteome</keyword>
<evidence type="ECO:0000256" key="1">
    <source>
        <dbReference type="SAM" id="Phobius"/>
    </source>
</evidence>
<dbReference type="RefSeq" id="WP_044182598.1">
    <property type="nucleotide sequence ID" value="NZ_JMCB01000002.1"/>
</dbReference>
<name>A0A085WTS0_9BACT</name>
<reference evidence="2 3" key="1">
    <citation type="submission" date="2014-04" db="EMBL/GenBank/DDBJ databases">
        <title>Genome assembly of Hyalangium minutum DSM 14724.</title>
        <authorList>
            <person name="Sharma G."/>
            <person name="Subramanian S."/>
        </authorList>
    </citation>
    <scope>NUCLEOTIDE SEQUENCE [LARGE SCALE GENOMIC DNA]</scope>
    <source>
        <strain evidence="2 3">DSM 14724</strain>
    </source>
</reference>
<feature type="transmembrane region" description="Helical" evidence="1">
    <location>
        <begin position="6"/>
        <end position="24"/>
    </location>
</feature>